<comment type="caution">
    <text evidence="1">The sequence shown here is derived from an EMBL/GenBank/DDBJ whole genome shotgun (WGS) entry which is preliminary data.</text>
</comment>
<keyword evidence="2" id="KW-1185">Reference proteome</keyword>
<accession>A0ACC2NT32</accession>
<evidence type="ECO:0000313" key="1">
    <source>
        <dbReference type="EMBL" id="KAJ8674409.1"/>
    </source>
</evidence>
<dbReference type="Proteomes" id="UP001239111">
    <property type="component" value="Chromosome 3"/>
</dbReference>
<gene>
    <name evidence="1" type="ORF">QAD02_005671</name>
</gene>
<organism evidence="1 2">
    <name type="scientific">Eretmocerus hayati</name>
    <dbReference type="NCBI Taxonomy" id="131215"/>
    <lineage>
        <taxon>Eukaryota</taxon>
        <taxon>Metazoa</taxon>
        <taxon>Ecdysozoa</taxon>
        <taxon>Arthropoda</taxon>
        <taxon>Hexapoda</taxon>
        <taxon>Insecta</taxon>
        <taxon>Pterygota</taxon>
        <taxon>Neoptera</taxon>
        <taxon>Endopterygota</taxon>
        <taxon>Hymenoptera</taxon>
        <taxon>Apocrita</taxon>
        <taxon>Proctotrupomorpha</taxon>
        <taxon>Chalcidoidea</taxon>
        <taxon>Aphelinidae</taxon>
        <taxon>Aphelininae</taxon>
        <taxon>Eretmocerus</taxon>
    </lineage>
</organism>
<reference evidence="1" key="1">
    <citation type="submission" date="2023-04" db="EMBL/GenBank/DDBJ databases">
        <title>A chromosome-level genome assembly of the parasitoid wasp Eretmocerus hayati.</title>
        <authorList>
            <person name="Zhong Y."/>
            <person name="Liu S."/>
            <person name="Liu Y."/>
        </authorList>
    </citation>
    <scope>NUCLEOTIDE SEQUENCE</scope>
    <source>
        <strain evidence="1">ZJU_SS_LIU_2023</strain>
    </source>
</reference>
<protein>
    <submittedName>
        <fullName evidence="1">Uncharacterized protein</fullName>
    </submittedName>
</protein>
<dbReference type="EMBL" id="CM056743">
    <property type="protein sequence ID" value="KAJ8674409.1"/>
    <property type="molecule type" value="Genomic_DNA"/>
</dbReference>
<name>A0ACC2NT32_9HYME</name>
<sequence>MNSTPILSAVVLTLVIYQPEQVSARGGRYPRVAGGVPTSRDKYPYIVSLGDHNGIHFCAGTVLSKIAILTAAHCTVDWPKYQICISTHDPYIFQDDFNCNPVTEVIRHENYESRGDLKDSINDIAIIRIERPLNIGVDVEIVKLTEIKNSKQLVGDTVTGIGYGAVATPGQEDTNIYSDLDANTLEWDYCLLDNGDVVDAFVFSKPLRHVNLTIISRSTCVEKYEDPVHEGQFCAYAPGKGQCFKDSGGPLLLLNGTQVGIFVSYKKCGSKPGLPCLYTDISKYRGWINRTMKIINGEVEQHEILSLPRESPSKARSYIRSTLESKCTIEEL</sequence>
<evidence type="ECO:0000313" key="2">
    <source>
        <dbReference type="Proteomes" id="UP001239111"/>
    </source>
</evidence>
<proteinExistence type="predicted"/>